<dbReference type="InterPro" id="IPR027124">
    <property type="entry name" value="Swc5/CFDP1/2"/>
</dbReference>
<dbReference type="Proteomes" id="UP001165740">
    <property type="component" value="Chromosome 11"/>
</dbReference>
<evidence type="ECO:0000259" key="1">
    <source>
        <dbReference type="Pfam" id="PF03372"/>
    </source>
</evidence>
<dbReference type="Gene3D" id="3.60.10.10">
    <property type="entry name" value="Endonuclease/exonuclease/phosphatase"/>
    <property type="match status" value="1"/>
</dbReference>
<feature type="domain" description="Endonuclease/exonuclease/phosphatase" evidence="1">
    <location>
        <begin position="13"/>
        <end position="200"/>
    </location>
</feature>
<dbReference type="CDD" id="cd09076">
    <property type="entry name" value="L1-EN"/>
    <property type="match status" value="1"/>
</dbReference>
<dbReference type="GeneID" id="106053454"/>
<proteinExistence type="predicted"/>
<keyword evidence="2" id="KW-1185">Reference proteome</keyword>
<dbReference type="InterPro" id="IPR005135">
    <property type="entry name" value="Endo/exonuclease/phosphatase"/>
</dbReference>
<protein>
    <submittedName>
        <fullName evidence="3">Uncharacterized protein LOC106053454</fullName>
    </submittedName>
</protein>
<name>A0A9W3BPQ0_BIOGL</name>
<dbReference type="InterPro" id="IPR036691">
    <property type="entry name" value="Endo/exonu/phosph_ase_sf"/>
</dbReference>
<sequence length="494" mass="55440">MKKKNRSSTLKLGTWNVRTLQTGLNENLPDIEDVRKSAIINDELSRLKVDIVALQETRLADSGSIKEKDYSFFWQGKTESEVREHGVGFAVKNTLLNTVELKCNGSERLLSLRLKTSIGYVTLIYVYAPTLSSTPEAKDMFYDNLSSALSEIPTTEQVIILGDLNALVGSDNSSWDSCIGRFGVGKVNENGQRLLEVCSLHSLCVTNTYFKTKPQHRVSGRHPRSKHWHQLDLIMVRQKCLKFVKLTRSYHSADCDTDHSLVCFHHTSLEIFGRKITKQNDWFDSKAVILAPVIKAKRDALATYKAKPTQRNLLNLKEARANAQRTARICANEYWVELSENIQLAAQVGNIRGMYEGIKKALGPSQNKTAPLKSTTGEIITDKGQQMHRWVEHYSELYATTSSVSYSALKAIIQLPTMNELDETPTLSELNKAIDNIAARKAPGCDESQDPLQIRAEKFVSGQKNDPNLIKFIDSKAPPRRGLIKIGEDGAYVR</sequence>
<dbReference type="PANTHER" id="PTHR23227:SF84">
    <property type="entry name" value="ENDONUCLEASE_EXONUCLEASE_PHOSPHATASE DOMAIN-CONTAINING PROTEIN"/>
    <property type="match status" value="1"/>
</dbReference>
<dbReference type="PANTHER" id="PTHR23227">
    <property type="entry name" value="BUCENTAUR RELATED"/>
    <property type="match status" value="1"/>
</dbReference>
<accession>A0A9W3BPQ0</accession>
<reference evidence="3" key="1">
    <citation type="submission" date="2025-08" db="UniProtKB">
        <authorList>
            <consortium name="RefSeq"/>
        </authorList>
    </citation>
    <scope>IDENTIFICATION</scope>
</reference>
<dbReference type="GO" id="GO:0003824">
    <property type="term" value="F:catalytic activity"/>
    <property type="evidence" value="ECO:0007669"/>
    <property type="project" value="InterPro"/>
</dbReference>
<organism evidence="2 3">
    <name type="scientific">Biomphalaria glabrata</name>
    <name type="common">Bloodfluke planorb</name>
    <name type="synonym">Freshwater snail</name>
    <dbReference type="NCBI Taxonomy" id="6526"/>
    <lineage>
        <taxon>Eukaryota</taxon>
        <taxon>Metazoa</taxon>
        <taxon>Spiralia</taxon>
        <taxon>Lophotrochozoa</taxon>
        <taxon>Mollusca</taxon>
        <taxon>Gastropoda</taxon>
        <taxon>Heterobranchia</taxon>
        <taxon>Euthyneura</taxon>
        <taxon>Panpulmonata</taxon>
        <taxon>Hygrophila</taxon>
        <taxon>Lymnaeoidea</taxon>
        <taxon>Planorbidae</taxon>
        <taxon>Biomphalaria</taxon>
    </lineage>
</organism>
<evidence type="ECO:0000313" key="2">
    <source>
        <dbReference type="Proteomes" id="UP001165740"/>
    </source>
</evidence>
<dbReference type="RefSeq" id="XP_055901525.1">
    <property type="nucleotide sequence ID" value="XM_056045550.1"/>
</dbReference>
<dbReference type="OMA" id="ICANEYW"/>
<evidence type="ECO:0000313" key="3">
    <source>
        <dbReference type="RefSeq" id="XP_055901525.1"/>
    </source>
</evidence>
<gene>
    <name evidence="3" type="primary">LOC106053454</name>
</gene>
<dbReference type="Pfam" id="PF03372">
    <property type="entry name" value="Exo_endo_phos"/>
    <property type="match status" value="1"/>
</dbReference>
<dbReference type="AlphaFoldDB" id="A0A9W3BPQ0"/>
<dbReference type="SUPFAM" id="SSF56219">
    <property type="entry name" value="DNase I-like"/>
    <property type="match status" value="1"/>
</dbReference>
<dbReference type="OrthoDB" id="6139000at2759"/>